<keyword evidence="10" id="KW-1185">Reference proteome</keyword>
<gene>
    <name evidence="9" type="ORF">ACFQO1_02345</name>
</gene>
<comment type="pathway">
    <text evidence="1 7">Bacterial outer membrane biogenesis; LPS core biosynthesis.</text>
</comment>
<keyword evidence="7" id="KW-0448">Lipopolysaccharide biosynthesis</keyword>
<dbReference type="InterPro" id="IPR039901">
    <property type="entry name" value="Kdotransferase"/>
</dbReference>
<evidence type="ECO:0000256" key="1">
    <source>
        <dbReference type="ARBA" id="ARBA00004713"/>
    </source>
</evidence>
<comment type="subcellular location">
    <subcellularLocation>
        <location evidence="7">Cell membrane</location>
    </subcellularLocation>
</comment>
<dbReference type="EC" id="2.4.99.12" evidence="2 7"/>
<dbReference type="InterPro" id="IPR007507">
    <property type="entry name" value="Glycos_transf_N"/>
</dbReference>
<sequence length="413" mass="46814">MKTLYTIATYFAMPFLWAAQSFSAKLKLFVRGRSDTYSILRKKINEKDKTIWFHCASLGEYEQGVPVMEAFKKQFPGYKILVSFFSPSGYEQKKNSTLADVIVYLPLDTPANARKFIKLAKPKLALFIKYEFWPNYLFQLNKEHIPAVLISGLFREDQVFFQFYGKFMRKALQTFDHLFVQDKASEDLLTSIGFKNITISGDTRFDRVSHQIEQDNSLPFIADFLQNSLCIVCGSTWPEDEAVLLESMQKASENVKYIVAPHKLDASKIERFRNKLKVPSVLFSEKEGKKLDEYSVLIIDNIGLLTRIYSYADIAYVGGAMGSTGLHNILEAATFGVPVIIGKHHKEFPEAARLQSLAGLFSIASEEECTSIIDKLIEDSVFRSKTGMIAGHFVNKNTGATKIILNHISKLLN</sequence>
<protein>
    <recommendedName>
        <fullName evidence="3 7">3-deoxy-D-manno-octulosonic acid transferase</fullName>
        <shortName evidence="7">Kdo transferase</shortName>
        <ecNumber evidence="2 7">2.4.99.12</ecNumber>
    </recommendedName>
    <alternativeName>
        <fullName evidence="5 7">Lipid IV(A) 3-deoxy-D-manno-octulosonic acid transferase</fullName>
    </alternativeName>
</protein>
<name>A0ABW2MNP1_9FLAO</name>
<keyword evidence="4 7" id="KW-0808">Transferase</keyword>
<keyword evidence="7" id="KW-1003">Cell membrane</keyword>
<comment type="similarity">
    <text evidence="7">Belongs to the glycosyltransferase group 1 family.</text>
</comment>
<evidence type="ECO:0000256" key="3">
    <source>
        <dbReference type="ARBA" id="ARBA00019077"/>
    </source>
</evidence>
<evidence type="ECO:0000256" key="4">
    <source>
        <dbReference type="ARBA" id="ARBA00022679"/>
    </source>
</evidence>
<evidence type="ECO:0000256" key="6">
    <source>
        <dbReference type="ARBA" id="ARBA00049183"/>
    </source>
</evidence>
<keyword evidence="7" id="KW-0472">Membrane</keyword>
<dbReference type="GO" id="GO:0016740">
    <property type="term" value="F:transferase activity"/>
    <property type="evidence" value="ECO:0007669"/>
    <property type="project" value="UniProtKB-KW"/>
</dbReference>
<feature type="domain" description="3-deoxy-D-manno-octulosonic-acid transferase N-terminal" evidence="8">
    <location>
        <begin position="43"/>
        <end position="206"/>
    </location>
</feature>
<dbReference type="Gene3D" id="3.40.50.11720">
    <property type="entry name" value="3-Deoxy-D-manno-octulosonic-acid transferase, N-terminal domain"/>
    <property type="match status" value="1"/>
</dbReference>
<evidence type="ECO:0000313" key="10">
    <source>
        <dbReference type="Proteomes" id="UP001596415"/>
    </source>
</evidence>
<dbReference type="RefSeq" id="WP_380216326.1">
    <property type="nucleotide sequence ID" value="NZ_JBHTBN010000001.1"/>
</dbReference>
<dbReference type="SUPFAM" id="SSF53756">
    <property type="entry name" value="UDP-Glycosyltransferase/glycogen phosphorylase"/>
    <property type="match status" value="1"/>
</dbReference>
<accession>A0ABW2MNP1</accession>
<comment type="function">
    <text evidence="7">Involved in lipopolysaccharide (LPS) biosynthesis. Catalyzes the transfer of 3-deoxy-D-manno-octulosonate (Kdo) residue(s) from CMP-Kdo to lipid IV(A), the tetraacyldisaccharide-1,4'-bisphosphate precursor of lipid A.</text>
</comment>
<evidence type="ECO:0000256" key="2">
    <source>
        <dbReference type="ARBA" id="ARBA00012621"/>
    </source>
</evidence>
<dbReference type="EMBL" id="JBHTBN010000001">
    <property type="protein sequence ID" value="MFC7356512.1"/>
    <property type="molecule type" value="Genomic_DNA"/>
</dbReference>
<organism evidence="9 10">
    <name type="scientific">Jejudonia soesokkakensis</name>
    <dbReference type="NCBI Taxonomy" id="1323432"/>
    <lineage>
        <taxon>Bacteria</taxon>
        <taxon>Pseudomonadati</taxon>
        <taxon>Bacteroidota</taxon>
        <taxon>Flavobacteriia</taxon>
        <taxon>Flavobacteriales</taxon>
        <taxon>Flavobacteriaceae</taxon>
        <taxon>Jejudonia</taxon>
    </lineage>
</organism>
<dbReference type="Proteomes" id="UP001596415">
    <property type="component" value="Unassembled WGS sequence"/>
</dbReference>
<reference evidence="10" key="1">
    <citation type="journal article" date="2019" name="Int. J. Syst. Evol. Microbiol.">
        <title>The Global Catalogue of Microorganisms (GCM) 10K type strain sequencing project: providing services to taxonomists for standard genome sequencing and annotation.</title>
        <authorList>
            <consortium name="The Broad Institute Genomics Platform"/>
            <consortium name="The Broad Institute Genome Sequencing Center for Infectious Disease"/>
            <person name="Wu L."/>
            <person name="Ma J."/>
        </authorList>
    </citation>
    <scope>NUCLEOTIDE SEQUENCE [LARGE SCALE GENOMIC DNA]</scope>
    <source>
        <strain evidence="10">CGMCC 1.16306</strain>
    </source>
</reference>
<dbReference type="Pfam" id="PF04413">
    <property type="entry name" value="Glycos_transf_N"/>
    <property type="match status" value="1"/>
</dbReference>
<evidence type="ECO:0000313" key="9">
    <source>
        <dbReference type="EMBL" id="MFC7356512.1"/>
    </source>
</evidence>
<comment type="caution">
    <text evidence="9">The sequence shown here is derived from an EMBL/GenBank/DDBJ whole genome shotgun (WGS) entry which is preliminary data.</text>
</comment>
<evidence type="ECO:0000256" key="5">
    <source>
        <dbReference type="ARBA" id="ARBA00031445"/>
    </source>
</evidence>
<evidence type="ECO:0000256" key="7">
    <source>
        <dbReference type="RuleBase" id="RU365103"/>
    </source>
</evidence>
<comment type="catalytic activity">
    <reaction evidence="6 7">
        <text>lipid IVA (E. coli) + CMP-3-deoxy-beta-D-manno-octulosonate = alpha-Kdo-(2-&gt;6)-lipid IVA (E. coli) + CMP + H(+)</text>
        <dbReference type="Rhea" id="RHEA:28066"/>
        <dbReference type="ChEBI" id="CHEBI:15378"/>
        <dbReference type="ChEBI" id="CHEBI:58603"/>
        <dbReference type="ChEBI" id="CHEBI:60364"/>
        <dbReference type="ChEBI" id="CHEBI:60377"/>
        <dbReference type="ChEBI" id="CHEBI:85987"/>
        <dbReference type="EC" id="2.4.99.12"/>
    </reaction>
</comment>
<dbReference type="PANTHER" id="PTHR42755">
    <property type="entry name" value="3-DEOXY-MANNO-OCTULOSONATE CYTIDYLYLTRANSFERASE"/>
    <property type="match status" value="1"/>
</dbReference>
<dbReference type="PANTHER" id="PTHR42755:SF1">
    <property type="entry name" value="3-DEOXY-D-MANNO-OCTULOSONIC ACID TRANSFERASE, MITOCHONDRIAL-RELATED"/>
    <property type="match status" value="1"/>
</dbReference>
<dbReference type="Gene3D" id="3.40.50.2000">
    <property type="entry name" value="Glycogen Phosphorylase B"/>
    <property type="match status" value="1"/>
</dbReference>
<proteinExistence type="inferred from homology"/>
<dbReference type="InterPro" id="IPR038107">
    <property type="entry name" value="Glycos_transf_N_sf"/>
</dbReference>
<evidence type="ECO:0000259" key="8">
    <source>
        <dbReference type="Pfam" id="PF04413"/>
    </source>
</evidence>